<evidence type="ECO:0000313" key="2">
    <source>
        <dbReference type="WBParaSite" id="Hba_03007"/>
    </source>
</evidence>
<evidence type="ECO:0000313" key="1">
    <source>
        <dbReference type="Proteomes" id="UP000095283"/>
    </source>
</evidence>
<organism evidence="1 2">
    <name type="scientific">Heterorhabditis bacteriophora</name>
    <name type="common">Entomopathogenic nematode worm</name>
    <dbReference type="NCBI Taxonomy" id="37862"/>
    <lineage>
        <taxon>Eukaryota</taxon>
        <taxon>Metazoa</taxon>
        <taxon>Ecdysozoa</taxon>
        <taxon>Nematoda</taxon>
        <taxon>Chromadorea</taxon>
        <taxon>Rhabditida</taxon>
        <taxon>Rhabditina</taxon>
        <taxon>Rhabditomorpha</taxon>
        <taxon>Strongyloidea</taxon>
        <taxon>Heterorhabditidae</taxon>
        <taxon>Heterorhabditis</taxon>
    </lineage>
</organism>
<dbReference type="AlphaFoldDB" id="A0A1I7WDK8"/>
<accession>A0A1I7WDK8</accession>
<dbReference type="WBParaSite" id="Hba_03007">
    <property type="protein sequence ID" value="Hba_03007"/>
    <property type="gene ID" value="Hba_03007"/>
</dbReference>
<protein>
    <submittedName>
        <fullName evidence="2">SEC7 domain-containing protein</fullName>
    </submittedName>
</protein>
<proteinExistence type="predicted"/>
<keyword evidence="1" id="KW-1185">Reference proteome</keyword>
<dbReference type="Proteomes" id="UP000095283">
    <property type="component" value="Unplaced"/>
</dbReference>
<sequence>MVGLTQYLEGNVRCSYRGSTRQIETKQNEDSVFRNPAEVRDRLGRKQNEDAMVGLTQYLKSVFRNPAEVRDRLGRKQNEDAMVGLTQYLKSVFRNPAEVRDRLGRKQNEDAMVGLTQYLKVLRCSYRGILSLS</sequence>
<name>A0A1I7WDK8_HETBA</name>
<reference evidence="2" key="1">
    <citation type="submission" date="2016-11" db="UniProtKB">
        <authorList>
            <consortium name="WormBaseParasite"/>
        </authorList>
    </citation>
    <scope>IDENTIFICATION</scope>
</reference>